<protein>
    <submittedName>
        <fullName evidence="2">Uncharacterized protein</fullName>
    </submittedName>
</protein>
<dbReference type="EMBL" id="JAAIUW010000155">
    <property type="protein sequence ID" value="KAF7800808.1"/>
    <property type="molecule type" value="Genomic_DNA"/>
</dbReference>
<proteinExistence type="predicted"/>
<dbReference type="Proteomes" id="UP000634136">
    <property type="component" value="Unassembled WGS sequence"/>
</dbReference>
<dbReference type="AlphaFoldDB" id="A0A834VX01"/>
<reference evidence="2" key="1">
    <citation type="submission" date="2020-09" db="EMBL/GenBank/DDBJ databases">
        <title>Genome-Enabled Discovery of Anthraquinone Biosynthesis in Senna tora.</title>
        <authorList>
            <person name="Kang S.-H."/>
            <person name="Pandey R.P."/>
            <person name="Lee C.-M."/>
            <person name="Sim J.-S."/>
            <person name="Jeong J.-T."/>
            <person name="Choi B.-S."/>
            <person name="Jung M."/>
            <person name="Ginzburg D."/>
            <person name="Zhao K."/>
            <person name="Won S.Y."/>
            <person name="Oh T.-J."/>
            <person name="Yu Y."/>
            <person name="Kim N.-H."/>
            <person name="Lee O.R."/>
            <person name="Lee T.-H."/>
            <person name="Bashyal P."/>
            <person name="Kim T.-S."/>
            <person name="Lee W.-H."/>
            <person name="Kawkins C."/>
            <person name="Kim C.-K."/>
            <person name="Kim J.S."/>
            <person name="Ahn B.O."/>
            <person name="Rhee S.Y."/>
            <person name="Sohng J.K."/>
        </authorList>
    </citation>
    <scope>NUCLEOTIDE SEQUENCE</scope>
    <source>
        <tissue evidence="2">Leaf</tissue>
    </source>
</reference>
<evidence type="ECO:0000313" key="2">
    <source>
        <dbReference type="EMBL" id="KAF7800808.1"/>
    </source>
</evidence>
<accession>A0A834VX01</accession>
<gene>
    <name evidence="2" type="ORF">G2W53_044486</name>
</gene>
<comment type="caution">
    <text evidence="2">The sequence shown here is derived from an EMBL/GenBank/DDBJ whole genome shotgun (WGS) entry which is preliminary data.</text>
</comment>
<name>A0A834VX01_9FABA</name>
<keyword evidence="3" id="KW-1185">Reference proteome</keyword>
<feature type="compositionally biased region" description="Basic and acidic residues" evidence="1">
    <location>
        <begin position="1"/>
        <end position="40"/>
    </location>
</feature>
<sequence>MAPVRHEGREPVEVDRDAAVRVSDEDRELESRREQGRRGGVEAVHGGADDGESGLVGAVDEPEDEEGYAGEEEEERDAGVFSTTETEHQDNHALQGPSRFYHVQFDQKKHRRQSFRISTRHIIRSNTSSRKASKNSLIVLEKRAAATYYYYTCREFSSAFSGRFSNAAIKSIAPLEDSSYFSVSMLLKFEQLLRWDVPCIFACMYSQLPKETVYKYSAQELAKHAVFI</sequence>
<feature type="region of interest" description="Disordered" evidence="1">
    <location>
        <begin position="1"/>
        <end position="91"/>
    </location>
</feature>
<evidence type="ECO:0000313" key="3">
    <source>
        <dbReference type="Proteomes" id="UP000634136"/>
    </source>
</evidence>
<feature type="compositionally biased region" description="Acidic residues" evidence="1">
    <location>
        <begin position="60"/>
        <end position="76"/>
    </location>
</feature>
<organism evidence="2 3">
    <name type="scientific">Senna tora</name>
    <dbReference type="NCBI Taxonomy" id="362788"/>
    <lineage>
        <taxon>Eukaryota</taxon>
        <taxon>Viridiplantae</taxon>
        <taxon>Streptophyta</taxon>
        <taxon>Embryophyta</taxon>
        <taxon>Tracheophyta</taxon>
        <taxon>Spermatophyta</taxon>
        <taxon>Magnoliopsida</taxon>
        <taxon>eudicotyledons</taxon>
        <taxon>Gunneridae</taxon>
        <taxon>Pentapetalae</taxon>
        <taxon>rosids</taxon>
        <taxon>fabids</taxon>
        <taxon>Fabales</taxon>
        <taxon>Fabaceae</taxon>
        <taxon>Caesalpinioideae</taxon>
        <taxon>Cassia clade</taxon>
        <taxon>Senna</taxon>
    </lineage>
</organism>
<evidence type="ECO:0000256" key="1">
    <source>
        <dbReference type="SAM" id="MobiDB-lite"/>
    </source>
</evidence>